<protein>
    <submittedName>
        <fullName evidence="3">Uncharacterized protein</fullName>
    </submittedName>
</protein>
<keyword evidence="2" id="KW-0472">Membrane</keyword>
<evidence type="ECO:0000256" key="2">
    <source>
        <dbReference type="SAM" id="Phobius"/>
    </source>
</evidence>
<keyword evidence="2" id="KW-0812">Transmembrane</keyword>
<name>A0A4Z2HTG0_9TELE</name>
<feature type="region of interest" description="Disordered" evidence="1">
    <location>
        <begin position="71"/>
        <end position="110"/>
    </location>
</feature>
<evidence type="ECO:0000256" key="1">
    <source>
        <dbReference type="SAM" id="MobiDB-lite"/>
    </source>
</evidence>
<comment type="caution">
    <text evidence="3">The sequence shown here is derived from an EMBL/GenBank/DDBJ whole genome shotgun (WGS) entry which is preliminary data.</text>
</comment>
<evidence type="ECO:0000313" key="4">
    <source>
        <dbReference type="Proteomes" id="UP000314294"/>
    </source>
</evidence>
<reference evidence="3 4" key="1">
    <citation type="submission" date="2019-03" db="EMBL/GenBank/DDBJ databases">
        <title>First draft genome of Liparis tanakae, snailfish: a comprehensive survey of snailfish specific genes.</title>
        <authorList>
            <person name="Kim W."/>
            <person name="Song I."/>
            <person name="Jeong J.-H."/>
            <person name="Kim D."/>
            <person name="Kim S."/>
            <person name="Ryu S."/>
            <person name="Song J.Y."/>
            <person name="Lee S.K."/>
        </authorList>
    </citation>
    <scope>NUCLEOTIDE SEQUENCE [LARGE SCALE GENOMIC DNA]</scope>
    <source>
        <tissue evidence="3">Muscle</tissue>
    </source>
</reference>
<dbReference type="Proteomes" id="UP000314294">
    <property type="component" value="Unassembled WGS sequence"/>
</dbReference>
<keyword evidence="2" id="KW-1133">Transmembrane helix</keyword>
<feature type="transmembrane region" description="Helical" evidence="2">
    <location>
        <begin position="38"/>
        <end position="58"/>
    </location>
</feature>
<feature type="compositionally biased region" description="Low complexity" evidence="1">
    <location>
        <begin position="87"/>
        <end position="101"/>
    </location>
</feature>
<keyword evidence="4" id="KW-1185">Reference proteome</keyword>
<organism evidence="3 4">
    <name type="scientific">Liparis tanakae</name>
    <name type="common">Tanaka's snailfish</name>
    <dbReference type="NCBI Taxonomy" id="230148"/>
    <lineage>
        <taxon>Eukaryota</taxon>
        <taxon>Metazoa</taxon>
        <taxon>Chordata</taxon>
        <taxon>Craniata</taxon>
        <taxon>Vertebrata</taxon>
        <taxon>Euteleostomi</taxon>
        <taxon>Actinopterygii</taxon>
        <taxon>Neopterygii</taxon>
        <taxon>Teleostei</taxon>
        <taxon>Neoteleostei</taxon>
        <taxon>Acanthomorphata</taxon>
        <taxon>Eupercaria</taxon>
        <taxon>Perciformes</taxon>
        <taxon>Cottioidei</taxon>
        <taxon>Cottales</taxon>
        <taxon>Liparidae</taxon>
        <taxon>Liparis</taxon>
    </lineage>
</organism>
<gene>
    <name evidence="3" type="ORF">EYF80_020801</name>
</gene>
<dbReference type="AlphaFoldDB" id="A0A4Z2HTG0"/>
<accession>A0A4Z2HTG0</accession>
<sequence>MEVARTVFKALFLTGCISSFPGPHFVSALAILALQYTIIVTMSTITPCGIFIHTILLADKGEPKAEMAIKARGTERNHTVRAHSSLHRSPFSSSSSSSSSSQRAEEAAMV</sequence>
<evidence type="ECO:0000313" key="3">
    <source>
        <dbReference type="EMBL" id="TNN68940.1"/>
    </source>
</evidence>
<dbReference type="EMBL" id="SRLO01000182">
    <property type="protein sequence ID" value="TNN68940.1"/>
    <property type="molecule type" value="Genomic_DNA"/>
</dbReference>
<proteinExistence type="predicted"/>